<evidence type="ECO:0000256" key="1">
    <source>
        <dbReference type="ARBA" id="ARBA00007469"/>
    </source>
</evidence>
<dbReference type="CDD" id="cd01061">
    <property type="entry name" value="RNase_T2_euk"/>
    <property type="match status" value="1"/>
</dbReference>
<evidence type="ECO:0000313" key="5">
    <source>
        <dbReference type="EMBL" id="KAI2657516.1"/>
    </source>
</evidence>
<dbReference type="EMBL" id="JACTAM010000013">
    <property type="protein sequence ID" value="KAI2657516.1"/>
    <property type="molecule type" value="Genomic_DNA"/>
</dbReference>
<sequence length="282" mass="31624">MERRGCSGALGHKEAKPHGSLKLEVGGWDIGQSKEMAHAHLRRHKVNMINAQRPQCVSDRKGSGSKMNGLVPTGRMRFIAVAVILCAGYICPTAFAHPRPNTGMRCNTSWHFNASLIEDLIPEMKEYWPDLLAPSSPEFWKYEWTKHGTCAAKAESLNSEHKYFSKALELYRKYDLNSVLKNNQIVPSEENYTLDQVETAITSYYGVKPKIQCIHPAKGGKVQTLGQIEICVDRDFQLIDCEKSTEKIWSNDIPAVLVSGQSDLSVCDHSMPVYYPPVPSRS</sequence>
<evidence type="ECO:0000256" key="3">
    <source>
        <dbReference type="RuleBase" id="RU004328"/>
    </source>
</evidence>
<evidence type="ECO:0000256" key="2">
    <source>
        <dbReference type="ARBA" id="ARBA00023157"/>
    </source>
</evidence>
<dbReference type="InterPro" id="IPR001568">
    <property type="entry name" value="RNase_T2-like"/>
</dbReference>
<comment type="caution">
    <text evidence="5">The sequence shown here is derived from an EMBL/GenBank/DDBJ whole genome shotgun (WGS) entry which is preliminary data.</text>
</comment>
<organism evidence="5 6">
    <name type="scientific">Labeo rohita</name>
    <name type="common">Indian major carp</name>
    <name type="synonym">Cyprinus rohita</name>
    <dbReference type="NCBI Taxonomy" id="84645"/>
    <lineage>
        <taxon>Eukaryota</taxon>
        <taxon>Metazoa</taxon>
        <taxon>Chordata</taxon>
        <taxon>Craniata</taxon>
        <taxon>Vertebrata</taxon>
        <taxon>Euteleostomi</taxon>
        <taxon>Actinopterygii</taxon>
        <taxon>Neopterygii</taxon>
        <taxon>Teleostei</taxon>
        <taxon>Ostariophysi</taxon>
        <taxon>Cypriniformes</taxon>
        <taxon>Cyprinidae</taxon>
        <taxon>Labeoninae</taxon>
        <taxon>Labeonini</taxon>
        <taxon>Labeo</taxon>
    </lineage>
</organism>
<gene>
    <name evidence="5" type="ORF">H4Q32_008863</name>
</gene>
<comment type="similarity">
    <text evidence="1 3">Belongs to the RNase T2 family.</text>
</comment>
<dbReference type="InterPro" id="IPR036430">
    <property type="entry name" value="RNase_T2-like_sf"/>
</dbReference>
<dbReference type="Gene3D" id="3.90.730.10">
    <property type="entry name" value="Ribonuclease T2-like"/>
    <property type="match status" value="1"/>
</dbReference>
<dbReference type="SUPFAM" id="SSF55895">
    <property type="entry name" value="Ribonuclease Rh-like"/>
    <property type="match status" value="1"/>
</dbReference>
<keyword evidence="6" id="KW-1185">Reference proteome</keyword>
<dbReference type="PROSITE" id="PS00531">
    <property type="entry name" value="RNASE_T2_2"/>
    <property type="match status" value="1"/>
</dbReference>
<feature type="transmembrane region" description="Helical" evidence="4">
    <location>
        <begin position="76"/>
        <end position="96"/>
    </location>
</feature>
<evidence type="ECO:0000313" key="6">
    <source>
        <dbReference type="Proteomes" id="UP000830375"/>
    </source>
</evidence>
<dbReference type="PANTHER" id="PTHR11240:SF22">
    <property type="entry name" value="RIBONUCLEASE T2"/>
    <property type="match status" value="1"/>
</dbReference>
<evidence type="ECO:0000256" key="4">
    <source>
        <dbReference type="SAM" id="Phobius"/>
    </source>
</evidence>
<proteinExistence type="inferred from homology"/>
<keyword evidence="4" id="KW-0472">Membrane</keyword>
<protein>
    <submittedName>
        <fullName evidence="5">Ribonuclease T2</fullName>
    </submittedName>
</protein>
<dbReference type="Proteomes" id="UP000830375">
    <property type="component" value="Unassembled WGS sequence"/>
</dbReference>
<dbReference type="PANTHER" id="PTHR11240">
    <property type="entry name" value="RIBONUCLEASE T2"/>
    <property type="match status" value="1"/>
</dbReference>
<accession>A0ABQ8M3N8</accession>
<reference evidence="5 6" key="1">
    <citation type="submission" date="2022-01" db="EMBL/GenBank/DDBJ databases">
        <title>A high-quality chromosome-level genome assembly of rohu carp, Labeo rohita.</title>
        <authorList>
            <person name="Arick M.A. II"/>
            <person name="Hsu C.-Y."/>
            <person name="Magbanua Z."/>
            <person name="Pechanova O."/>
            <person name="Grover C."/>
            <person name="Miller E."/>
            <person name="Thrash A."/>
            <person name="Ezzel L."/>
            <person name="Alam S."/>
            <person name="Benzie J."/>
            <person name="Hamilton M."/>
            <person name="Karsi A."/>
            <person name="Lawrence M.L."/>
            <person name="Peterson D.G."/>
        </authorList>
    </citation>
    <scope>NUCLEOTIDE SEQUENCE [LARGE SCALE GENOMIC DNA]</scope>
    <source>
        <strain evidence="6">BAU-BD-2019</strain>
        <tissue evidence="5">Blood</tissue>
    </source>
</reference>
<dbReference type="Pfam" id="PF00445">
    <property type="entry name" value="Ribonuclease_T2"/>
    <property type="match status" value="1"/>
</dbReference>
<keyword evidence="4" id="KW-1133">Transmembrane helix</keyword>
<dbReference type="InterPro" id="IPR033130">
    <property type="entry name" value="RNase_T2_His_AS_2"/>
</dbReference>
<keyword evidence="2" id="KW-1015">Disulfide bond</keyword>
<dbReference type="InterPro" id="IPR033697">
    <property type="entry name" value="Ribonuclease_T2_eukaryotic"/>
</dbReference>
<name>A0ABQ8M3N8_LABRO</name>
<keyword evidence="4" id="KW-0812">Transmembrane</keyword>